<sequence>MTDDRDKKKHAGKDSQIAHIAVKLPPIWINIIKLWLLQMESKFALSAITNDQTKYNNIISTIDRETLFSVLDILFEPPTTNKYNALKEKLITGFSDLENKQIRKHLSELQLGDDKPSHLLRKMPVFASGTSLNDDFFKNLTATTITIRNAINFFRDT</sequence>
<protein>
    <recommendedName>
        <fullName evidence="1">DUF7041 domain-containing protein</fullName>
    </recommendedName>
</protein>
<dbReference type="Proteomes" id="UP000886998">
    <property type="component" value="Unassembled WGS sequence"/>
</dbReference>
<keyword evidence="3" id="KW-1185">Reference proteome</keyword>
<evidence type="ECO:0000313" key="3">
    <source>
        <dbReference type="Proteomes" id="UP000886998"/>
    </source>
</evidence>
<dbReference type="PANTHER" id="PTHR33327:SF3">
    <property type="entry name" value="RNA-DIRECTED DNA POLYMERASE"/>
    <property type="match status" value="1"/>
</dbReference>
<feature type="domain" description="DUF7041" evidence="1">
    <location>
        <begin position="25"/>
        <end position="106"/>
    </location>
</feature>
<dbReference type="OrthoDB" id="6433734at2759"/>
<organism evidence="2 3">
    <name type="scientific">Trichonephila inaurata madagascariensis</name>
    <dbReference type="NCBI Taxonomy" id="2747483"/>
    <lineage>
        <taxon>Eukaryota</taxon>
        <taxon>Metazoa</taxon>
        <taxon>Ecdysozoa</taxon>
        <taxon>Arthropoda</taxon>
        <taxon>Chelicerata</taxon>
        <taxon>Arachnida</taxon>
        <taxon>Araneae</taxon>
        <taxon>Araneomorphae</taxon>
        <taxon>Entelegynae</taxon>
        <taxon>Araneoidea</taxon>
        <taxon>Nephilidae</taxon>
        <taxon>Trichonephila</taxon>
        <taxon>Trichonephila inaurata</taxon>
    </lineage>
</organism>
<dbReference type="PANTHER" id="PTHR33327">
    <property type="entry name" value="ENDONUCLEASE"/>
    <property type="match status" value="1"/>
</dbReference>
<comment type="caution">
    <text evidence="2">The sequence shown here is derived from an EMBL/GenBank/DDBJ whole genome shotgun (WGS) entry which is preliminary data.</text>
</comment>
<proteinExistence type="predicted"/>
<dbReference type="Pfam" id="PF23055">
    <property type="entry name" value="DUF7041"/>
    <property type="match status" value="1"/>
</dbReference>
<evidence type="ECO:0000313" key="2">
    <source>
        <dbReference type="EMBL" id="GFY46060.1"/>
    </source>
</evidence>
<dbReference type="EMBL" id="BMAV01005186">
    <property type="protein sequence ID" value="GFY46060.1"/>
    <property type="molecule type" value="Genomic_DNA"/>
</dbReference>
<name>A0A8X6X4E4_9ARAC</name>
<reference evidence="2" key="1">
    <citation type="submission" date="2020-08" db="EMBL/GenBank/DDBJ databases">
        <title>Multicomponent nature underlies the extraordinary mechanical properties of spider dragline silk.</title>
        <authorList>
            <person name="Kono N."/>
            <person name="Nakamura H."/>
            <person name="Mori M."/>
            <person name="Yoshida Y."/>
            <person name="Ohtoshi R."/>
            <person name="Malay A.D."/>
            <person name="Moran D.A.P."/>
            <person name="Tomita M."/>
            <person name="Numata K."/>
            <person name="Arakawa K."/>
        </authorList>
    </citation>
    <scope>NUCLEOTIDE SEQUENCE</scope>
</reference>
<accession>A0A8X6X4E4</accession>
<dbReference type="AlphaFoldDB" id="A0A8X6X4E4"/>
<dbReference type="InterPro" id="IPR055469">
    <property type="entry name" value="DUF7041"/>
</dbReference>
<evidence type="ECO:0000259" key="1">
    <source>
        <dbReference type="Pfam" id="PF23055"/>
    </source>
</evidence>
<gene>
    <name evidence="2" type="ORF">TNIN_18071</name>
</gene>